<dbReference type="AlphaFoldDB" id="A0A2M8Q852"/>
<evidence type="ECO:0000313" key="2">
    <source>
        <dbReference type="EMBL" id="PJF45976.1"/>
    </source>
</evidence>
<feature type="domain" description="PhoU" evidence="1">
    <location>
        <begin position="70"/>
        <end position="154"/>
    </location>
</feature>
<protein>
    <submittedName>
        <fullName evidence="2">Phosphate transport system regulatory protein PhoU</fullName>
    </submittedName>
</protein>
<name>A0A2M8Q852_9CHLR</name>
<gene>
    <name evidence="2" type="primary">phoU</name>
    <name evidence="2" type="ORF">CUN48_16155</name>
</gene>
<comment type="caution">
    <text evidence="2">The sequence shown here is derived from an EMBL/GenBank/DDBJ whole genome shotgun (WGS) entry which is preliminary data.</text>
</comment>
<proteinExistence type="predicted"/>
<dbReference type="EMBL" id="PGTN01000582">
    <property type="protein sequence ID" value="PJF45976.1"/>
    <property type="molecule type" value="Genomic_DNA"/>
</dbReference>
<dbReference type="Gene3D" id="1.20.58.220">
    <property type="entry name" value="Phosphate transport system protein phou homolog 2, domain 2"/>
    <property type="match status" value="1"/>
</dbReference>
<dbReference type="InterPro" id="IPR028366">
    <property type="entry name" value="PhoU"/>
</dbReference>
<feature type="non-terminal residue" evidence="2">
    <location>
        <position position="1"/>
    </location>
</feature>
<accession>A0A2M8Q852</accession>
<dbReference type="NCBIfam" id="TIGR02135">
    <property type="entry name" value="phoU_full"/>
    <property type="match status" value="1"/>
</dbReference>
<dbReference type="PANTHER" id="PTHR42930:SF3">
    <property type="entry name" value="PHOSPHATE-SPECIFIC TRANSPORT SYSTEM ACCESSORY PROTEIN PHOU"/>
    <property type="match status" value="1"/>
</dbReference>
<dbReference type="SUPFAM" id="SSF109755">
    <property type="entry name" value="PhoU-like"/>
    <property type="match status" value="1"/>
</dbReference>
<reference evidence="2 3" key="1">
    <citation type="submission" date="2017-11" db="EMBL/GenBank/DDBJ databases">
        <title>Evolution of Phototrophy in the Chloroflexi Phylum Driven by Horizontal Gene Transfer.</title>
        <authorList>
            <person name="Ward L.M."/>
            <person name="Hemp J."/>
            <person name="Shih P.M."/>
            <person name="Mcglynn S.E."/>
            <person name="Fischer W."/>
        </authorList>
    </citation>
    <scope>NUCLEOTIDE SEQUENCE [LARGE SCALE GENOMIC DNA]</scope>
    <source>
        <strain evidence="2">JP3_7</strain>
    </source>
</reference>
<evidence type="ECO:0000259" key="1">
    <source>
        <dbReference type="Pfam" id="PF01895"/>
    </source>
</evidence>
<dbReference type="GO" id="GO:0045936">
    <property type="term" value="P:negative regulation of phosphate metabolic process"/>
    <property type="evidence" value="ECO:0007669"/>
    <property type="project" value="InterPro"/>
</dbReference>
<dbReference type="InterPro" id="IPR038078">
    <property type="entry name" value="PhoU-like_sf"/>
</dbReference>
<dbReference type="InterPro" id="IPR026022">
    <property type="entry name" value="PhoU_dom"/>
</dbReference>
<dbReference type="Proteomes" id="UP000230790">
    <property type="component" value="Unassembled WGS sequence"/>
</dbReference>
<dbReference type="GO" id="GO:0030643">
    <property type="term" value="P:intracellular phosphate ion homeostasis"/>
    <property type="evidence" value="ECO:0007669"/>
    <property type="project" value="InterPro"/>
</dbReference>
<sequence length="166" mass="18130">INNKRRLIEQDCLVAIASQQPVAHDLRDIVAYMRIAGELERIGDYASDIAKSVLELNDSPLEPLGLAEVLTMAETCLQMLDGVRQANAAGDAAQARTAAGLDDQLDARLRGLVSSTLDAMRGDAKLVDNGSRMLWIAHNLERCGDRTTNIAEQVIYRLEGVVEELD</sequence>
<feature type="domain" description="PhoU" evidence="1">
    <location>
        <begin position="1"/>
        <end position="53"/>
    </location>
</feature>
<dbReference type="PANTHER" id="PTHR42930">
    <property type="entry name" value="PHOSPHATE-SPECIFIC TRANSPORT SYSTEM ACCESSORY PROTEIN PHOU"/>
    <property type="match status" value="1"/>
</dbReference>
<organism evidence="2 3">
    <name type="scientific">Candidatus Thermofonsia Clade 3 bacterium</name>
    <dbReference type="NCBI Taxonomy" id="2364212"/>
    <lineage>
        <taxon>Bacteria</taxon>
        <taxon>Bacillati</taxon>
        <taxon>Chloroflexota</taxon>
        <taxon>Candidatus Thermofontia</taxon>
        <taxon>Candidatus Thermofonsia Clade 3</taxon>
    </lineage>
</organism>
<evidence type="ECO:0000313" key="3">
    <source>
        <dbReference type="Proteomes" id="UP000230790"/>
    </source>
</evidence>
<dbReference type="Pfam" id="PF01895">
    <property type="entry name" value="PhoU"/>
    <property type="match status" value="2"/>
</dbReference>